<gene>
    <name evidence="1" type="ORF">CTRG_05060</name>
</gene>
<organism evidence="1 2">
    <name type="scientific">Candida tropicalis (strain ATCC MYA-3404 / T1)</name>
    <name type="common">Yeast</name>
    <dbReference type="NCBI Taxonomy" id="294747"/>
    <lineage>
        <taxon>Eukaryota</taxon>
        <taxon>Fungi</taxon>
        <taxon>Dikarya</taxon>
        <taxon>Ascomycota</taxon>
        <taxon>Saccharomycotina</taxon>
        <taxon>Pichiomycetes</taxon>
        <taxon>Debaryomycetaceae</taxon>
        <taxon>Candida/Lodderomyces clade</taxon>
        <taxon>Candida</taxon>
    </lineage>
</organism>
<evidence type="ECO:0008006" key="3">
    <source>
        <dbReference type="Google" id="ProtNLM"/>
    </source>
</evidence>
<dbReference type="OrthoDB" id="1696305at2759"/>
<dbReference type="Proteomes" id="UP000002037">
    <property type="component" value="Unassembled WGS sequence"/>
</dbReference>
<evidence type="ECO:0000313" key="2">
    <source>
        <dbReference type="Proteomes" id="UP000002037"/>
    </source>
</evidence>
<dbReference type="KEGG" id="ctp:CTRG_05060"/>
<evidence type="ECO:0000313" key="1">
    <source>
        <dbReference type="EMBL" id="EER31330.1"/>
    </source>
</evidence>
<reference evidence="1 2" key="1">
    <citation type="journal article" date="2009" name="Nature">
        <title>Evolution of pathogenicity and sexual reproduction in eight Candida genomes.</title>
        <authorList>
            <person name="Butler G."/>
            <person name="Rasmussen M.D."/>
            <person name="Lin M.F."/>
            <person name="Santos M.A."/>
            <person name="Sakthikumar S."/>
            <person name="Munro C.A."/>
            <person name="Rheinbay E."/>
            <person name="Grabherr M."/>
            <person name="Forche A."/>
            <person name="Reedy J.L."/>
            <person name="Agrafioti I."/>
            <person name="Arnaud M.B."/>
            <person name="Bates S."/>
            <person name="Brown A.J."/>
            <person name="Brunke S."/>
            <person name="Costanzo M.C."/>
            <person name="Fitzpatrick D.A."/>
            <person name="de Groot P.W."/>
            <person name="Harris D."/>
            <person name="Hoyer L.L."/>
            <person name="Hube B."/>
            <person name="Klis F.M."/>
            <person name="Kodira C."/>
            <person name="Lennard N."/>
            <person name="Logue M.E."/>
            <person name="Martin R."/>
            <person name="Neiman A.M."/>
            <person name="Nikolaou E."/>
            <person name="Quail M.A."/>
            <person name="Quinn J."/>
            <person name="Santos M.C."/>
            <person name="Schmitzberger F.F."/>
            <person name="Sherlock G."/>
            <person name="Shah P."/>
            <person name="Silverstein K.A."/>
            <person name="Skrzypek M.S."/>
            <person name="Soll D."/>
            <person name="Staggs R."/>
            <person name="Stansfield I."/>
            <person name="Stumpf M.P."/>
            <person name="Sudbery P.E."/>
            <person name="Srikantha T."/>
            <person name="Zeng Q."/>
            <person name="Berman J."/>
            <person name="Berriman M."/>
            <person name="Heitman J."/>
            <person name="Gow N.A."/>
            <person name="Lorenz M.C."/>
            <person name="Birren B.W."/>
            <person name="Kellis M."/>
            <person name="Cuomo C.A."/>
        </authorList>
    </citation>
    <scope>NUCLEOTIDE SEQUENCE [LARGE SCALE GENOMIC DNA]</scope>
    <source>
        <strain evidence="2">ATCC MYA-3404 / T1</strain>
    </source>
</reference>
<proteinExistence type="predicted"/>
<dbReference type="RefSeq" id="XP_002550762.1">
    <property type="nucleotide sequence ID" value="XM_002550716.1"/>
</dbReference>
<dbReference type="VEuPathDB" id="FungiDB:CTRG_05060"/>
<sequence length="162" mass="18672">MSARQLFQKAKNYKPDLLKSIQKINRIIANPENSFKLDGSKFKELELSVYHHQQQQQQQSKIVDKSNLGINQLIKEKLPSLKYHNPNLKFTIHNILINEENSNKDIKIDNLLKIHGFEDKDNLNIECSGKSGSKIFDELIQRTGAVKINESELVEIPTHPTK</sequence>
<accession>C5MG67</accession>
<dbReference type="EMBL" id="GG692401">
    <property type="protein sequence ID" value="EER31330.1"/>
    <property type="molecule type" value="Genomic_DNA"/>
</dbReference>
<keyword evidence="2" id="KW-1185">Reference proteome</keyword>
<protein>
    <recommendedName>
        <fullName evidence="3">Ribosomal protein/NADH dehydrogenase domain-containing protein</fullName>
    </recommendedName>
</protein>
<dbReference type="HOGENOM" id="CLU_141769_0_0_1"/>
<dbReference type="STRING" id="294747.C5MG67"/>
<dbReference type="GeneID" id="8299216"/>
<name>C5MG67_CANTT</name>
<dbReference type="AlphaFoldDB" id="C5MG67"/>